<comment type="subcellular location">
    <subcellularLocation>
        <location evidence="2">Secreted</location>
    </subcellularLocation>
</comment>
<dbReference type="PANTHER" id="PTHR10340">
    <property type="entry name" value="SPHINGOMYELIN PHOSPHODIESTERASE"/>
    <property type="match status" value="1"/>
</dbReference>
<keyword evidence="7" id="KW-0479">Metal-binding</keyword>
<evidence type="ECO:0000256" key="4">
    <source>
        <dbReference type="ARBA" id="ARBA00008390"/>
    </source>
</evidence>
<dbReference type="eggNOG" id="KOG3770">
    <property type="taxonomic scope" value="Eukaryota"/>
</dbReference>
<dbReference type="GO" id="GO:0046872">
    <property type="term" value="F:metal ion binding"/>
    <property type="evidence" value="ECO:0007669"/>
    <property type="project" value="UniProtKB-KW"/>
</dbReference>
<organism evidence="14 15">
    <name type="scientific">Fukomys damarensis</name>
    <name type="common">Damaraland mole rat</name>
    <name type="synonym">Cryptomys damarensis</name>
    <dbReference type="NCBI Taxonomy" id="885580"/>
    <lineage>
        <taxon>Eukaryota</taxon>
        <taxon>Metazoa</taxon>
        <taxon>Chordata</taxon>
        <taxon>Craniata</taxon>
        <taxon>Vertebrata</taxon>
        <taxon>Euteleostomi</taxon>
        <taxon>Mammalia</taxon>
        <taxon>Eutheria</taxon>
        <taxon>Euarchontoglires</taxon>
        <taxon>Glires</taxon>
        <taxon>Rodentia</taxon>
        <taxon>Hystricomorpha</taxon>
        <taxon>Bathyergidae</taxon>
        <taxon>Fukomys</taxon>
    </lineage>
</organism>
<dbReference type="PANTHER" id="PTHR10340:SF24">
    <property type="entry name" value="ACID SPHINGOMYELINASE-LIKE PHOSPHODIESTERASE 3A"/>
    <property type="match status" value="1"/>
</dbReference>
<dbReference type="SUPFAM" id="SSF56300">
    <property type="entry name" value="Metallo-dependent phosphatases"/>
    <property type="match status" value="1"/>
</dbReference>
<keyword evidence="11" id="KW-0325">Glycoprotein</keyword>
<comment type="similarity">
    <text evidence="3">Belongs to the acid sphingomyelinase family.</text>
</comment>
<sequence>MVDAFCATWKLTDSQNFDEYMKALGVGFATRQVGNVTKPTVFISQEAGKVVIRTRCTFKNTEISFHLGEEFDEISADDRKCKSLVCLDGDKLIHTQKWDGKETKFVREIKDGKMVLSTSEKEKVSPHFNCSPQCPAHNKYLMERGQFWHVTDLHLDPTYHVTDDHTKVCNSSKGANASNPGPFGDVLCDAPYRLISSAFDFIKNSGQEASFMIWTGDSPPHVPVSELSTDTVIKVIANMTVTIQSFFPDLQVFPSLGNHDYWPQDQLPVATSQVYDAVAYLWKAWLDEDALRTLRTGGFYSQKAPGNPNLRIVSLNTNLYYAPNAATLKQTDPANQFVWLENTLNSSQHNGEKVLLIAHVPVGYLPCSSSITAMRQYYNERLVGLFRRYSAVIAGQFYGHTHRDSLMVLSDREGHPVSSLFVSPAVTPVRNILEKETNNPGVRLFQYKPGDYTLLGMLQYYLNLTEANLKGEPDWKLEYNLTQTYGIGDLRPQSLYGLAKEFARLGSKQFMKYYNYFFVSYDSSAVCDKKCKALQICAMLNLDRASYSRCLQLYRGGHGP</sequence>
<evidence type="ECO:0000256" key="11">
    <source>
        <dbReference type="ARBA" id="ARBA00023180"/>
    </source>
</evidence>
<evidence type="ECO:0000256" key="6">
    <source>
        <dbReference type="ARBA" id="ARBA00022525"/>
    </source>
</evidence>
<evidence type="ECO:0000256" key="3">
    <source>
        <dbReference type="ARBA" id="ARBA00008234"/>
    </source>
</evidence>
<evidence type="ECO:0000256" key="9">
    <source>
        <dbReference type="ARBA" id="ARBA00022801"/>
    </source>
</evidence>
<feature type="domain" description="Cytosolic fatty-acid binding proteins" evidence="13">
    <location>
        <begin position="7"/>
        <end position="24"/>
    </location>
</feature>
<dbReference type="InterPro" id="IPR029052">
    <property type="entry name" value="Metallo-depent_PP-like"/>
</dbReference>
<evidence type="ECO:0000256" key="5">
    <source>
        <dbReference type="ARBA" id="ARBA00022448"/>
    </source>
</evidence>
<dbReference type="Pfam" id="PF00061">
    <property type="entry name" value="Lipocalin"/>
    <property type="match status" value="1"/>
</dbReference>
<evidence type="ECO:0000256" key="8">
    <source>
        <dbReference type="ARBA" id="ARBA00022729"/>
    </source>
</evidence>
<evidence type="ECO:0000259" key="13">
    <source>
        <dbReference type="PROSITE" id="PS00214"/>
    </source>
</evidence>
<dbReference type="AlphaFoldDB" id="A0A091DAM5"/>
<keyword evidence="6" id="KW-0964">Secreted</keyword>
<dbReference type="FunFam" id="3.60.21.10:FF:000167">
    <property type="entry name" value="Acid sphingomyelinase-like phosphodiesterase"/>
    <property type="match status" value="1"/>
</dbReference>
<evidence type="ECO:0000256" key="2">
    <source>
        <dbReference type="ARBA" id="ARBA00004613"/>
    </source>
</evidence>
<dbReference type="InterPro" id="IPR012674">
    <property type="entry name" value="Calycin"/>
</dbReference>
<evidence type="ECO:0000313" key="14">
    <source>
        <dbReference type="EMBL" id="KFO27300.1"/>
    </source>
</evidence>
<dbReference type="InterPro" id="IPR000463">
    <property type="entry name" value="Fatty_acid-bd"/>
</dbReference>
<dbReference type="EMBL" id="KN122940">
    <property type="protein sequence ID" value="KFO27300.1"/>
    <property type="molecule type" value="Genomic_DNA"/>
</dbReference>
<evidence type="ECO:0000313" key="15">
    <source>
        <dbReference type="Proteomes" id="UP000028990"/>
    </source>
</evidence>
<dbReference type="GO" id="GO:0008081">
    <property type="term" value="F:phosphoric diester hydrolase activity"/>
    <property type="evidence" value="ECO:0007669"/>
    <property type="project" value="TreeGrafter"/>
</dbReference>
<keyword evidence="9" id="KW-0378">Hydrolase</keyword>
<dbReference type="GO" id="GO:0008289">
    <property type="term" value="F:lipid binding"/>
    <property type="evidence" value="ECO:0007669"/>
    <property type="project" value="InterPro"/>
</dbReference>
<dbReference type="Pfam" id="PF00149">
    <property type="entry name" value="Metallophos"/>
    <property type="match status" value="1"/>
</dbReference>
<dbReference type="Gene3D" id="2.40.128.20">
    <property type="match status" value="1"/>
</dbReference>
<dbReference type="PRINTS" id="PR00178">
    <property type="entry name" value="FATTYACIDBP"/>
</dbReference>
<protein>
    <submittedName>
        <fullName evidence="14">Acid sphingomyelinase-like phosphodiesterase 3a</fullName>
    </submittedName>
</protein>
<keyword evidence="10" id="KW-0862">Zinc</keyword>
<keyword evidence="5 12" id="KW-0813">Transport</keyword>
<dbReference type="GO" id="GO:0005615">
    <property type="term" value="C:extracellular space"/>
    <property type="evidence" value="ECO:0007669"/>
    <property type="project" value="TreeGrafter"/>
</dbReference>
<comment type="similarity">
    <text evidence="4 12">Belongs to the calycin superfamily. Fatty-acid binding protein (FABP) family.</text>
</comment>
<accession>A0A091DAM5</accession>
<dbReference type="FunFam" id="2.40.128.20:FF:000001">
    <property type="entry name" value="Fatty acid-binding protein, adipocyte"/>
    <property type="match status" value="1"/>
</dbReference>
<keyword evidence="8" id="KW-0732">Signal</keyword>
<dbReference type="InterPro" id="IPR000566">
    <property type="entry name" value="Lipocln_cytosolic_FA-bd_dom"/>
</dbReference>
<dbReference type="Pfam" id="PF19272">
    <property type="entry name" value="ASMase_C"/>
    <property type="match status" value="1"/>
</dbReference>
<evidence type="ECO:0000256" key="1">
    <source>
        <dbReference type="ARBA" id="ARBA00001947"/>
    </source>
</evidence>
<name>A0A091DAM5_FUKDA</name>
<evidence type="ECO:0000256" key="10">
    <source>
        <dbReference type="ARBA" id="ARBA00022833"/>
    </source>
</evidence>
<evidence type="ECO:0000256" key="12">
    <source>
        <dbReference type="RuleBase" id="RU003696"/>
    </source>
</evidence>
<gene>
    <name evidence="14" type="ORF">H920_11295</name>
</gene>
<dbReference type="STRING" id="885580.ENSFDAP00000011596"/>
<comment type="cofactor">
    <cofactor evidence="1">
        <name>Zn(2+)</name>
        <dbReference type="ChEBI" id="CHEBI:29105"/>
    </cofactor>
</comment>
<dbReference type="InterPro" id="IPR004843">
    <property type="entry name" value="Calcineurin-like_PHP"/>
</dbReference>
<dbReference type="InterPro" id="IPR041805">
    <property type="entry name" value="ASMase/PPN1_MPP"/>
</dbReference>
<evidence type="ECO:0000256" key="7">
    <source>
        <dbReference type="ARBA" id="ARBA00022723"/>
    </source>
</evidence>
<dbReference type="PROSITE" id="PS00214">
    <property type="entry name" value="FABP"/>
    <property type="match status" value="1"/>
</dbReference>
<proteinExistence type="inferred from homology"/>
<dbReference type="Gene3D" id="3.60.21.10">
    <property type="match status" value="1"/>
</dbReference>
<keyword evidence="15" id="KW-1185">Reference proteome</keyword>
<dbReference type="CDD" id="cd00842">
    <property type="entry name" value="MPP_ASMase"/>
    <property type="match status" value="1"/>
</dbReference>
<reference evidence="14 15" key="1">
    <citation type="submission" date="2013-11" db="EMBL/GenBank/DDBJ databases">
        <title>The Damaraland mole rat (Fukomys damarensis) genome and evolution of African mole rats.</title>
        <authorList>
            <person name="Gladyshev V.N."/>
            <person name="Fang X."/>
        </authorList>
    </citation>
    <scope>NUCLEOTIDE SEQUENCE [LARGE SCALE GENOMIC DNA]</scope>
    <source>
        <tissue evidence="14">Liver</tissue>
    </source>
</reference>
<dbReference type="InterPro" id="IPR045473">
    <property type="entry name" value="ASM_C"/>
</dbReference>
<dbReference type="SUPFAM" id="SSF50814">
    <property type="entry name" value="Lipocalins"/>
    <property type="match status" value="1"/>
</dbReference>
<dbReference type="Proteomes" id="UP000028990">
    <property type="component" value="Unassembled WGS sequence"/>
</dbReference>